<reference evidence="3" key="1">
    <citation type="journal article" date="2019" name="Int. J. Syst. Evol. Microbiol.">
        <title>The Global Catalogue of Microorganisms (GCM) 10K type strain sequencing project: providing services to taxonomists for standard genome sequencing and annotation.</title>
        <authorList>
            <consortium name="The Broad Institute Genomics Platform"/>
            <consortium name="The Broad Institute Genome Sequencing Center for Infectious Disease"/>
            <person name="Wu L."/>
            <person name="Ma J."/>
        </authorList>
    </citation>
    <scope>NUCLEOTIDE SEQUENCE [LARGE SCALE GENOMIC DNA]</scope>
    <source>
        <strain evidence="3">JCM 31696</strain>
    </source>
</reference>
<evidence type="ECO:0000313" key="2">
    <source>
        <dbReference type="EMBL" id="MFD0852532.1"/>
    </source>
</evidence>
<gene>
    <name evidence="2" type="ORF">ACFQ07_09875</name>
</gene>
<sequence length="125" mass="13272">DDSSAQQAGPANAIDDRPVSAVPEGFAGTWKGTMVNPNRGASFPIEVTFTAGQTTAQAVYPQSRCNGKLTFTEGTNRTLKMSLAIGKPCSAGNVQVSRQPDGTLQYTWTSSGRQELGYQGKLSRE</sequence>
<feature type="region of interest" description="Disordered" evidence="1">
    <location>
        <begin position="1"/>
        <end position="20"/>
    </location>
</feature>
<organism evidence="2 3">
    <name type="scientific">Actinomadura adrarensis</name>
    <dbReference type="NCBI Taxonomy" id="1819600"/>
    <lineage>
        <taxon>Bacteria</taxon>
        <taxon>Bacillati</taxon>
        <taxon>Actinomycetota</taxon>
        <taxon>Actinomycetes</taxon>
        <taxon>Streptosporangiales</taxon>
        <taxon>Thermomonosporaceae</taxon>
        <taxon>Actinomadura</taxon>
    </lineage>
</organism>
<dbReference type="EMBL" id="JBHTIR010001426">
    <property type="protein sequence ID" value="MFD0852532.1"/>
    <property type="molecule type" value="Genomic_DNA"/>
</dbReference>
<protein>
    <recommendedName>
        <fullName evidence="4">Serine/threonine protein kinase</fullName>
    </recommendedName>
</protein>
<feature type="non-terminal residue" evidence="2">
    <location>
        <position position="1"/>
    </location>
</feature>
<accession>A0ABW3CFK3</accession>
<dbReference type="Proteomes" id="UP001597083">
    <property type="component" value="Unassembled WGS sequence"/>
</dbReference>
<evidence type="ECO:0008006" key="4">
    <source>
        <dbReference type="Google" id="ProtNLM"/>
    </source>
</evidence>
<comment type="caution">
    <text evidence="2">The sequence shown here is derived from an EMBL/GenBank/DDBJ whole genome shotgun (WGS) entry which is preliminary data.</text>
</comment>
<name>A0ABW3CFK3_9ACTN</name>
<keyword evidence="3" id="KW-1185">Reference proteome</keyword>
<evidence type="ECO:0000256" key="1">
    <source>
        <dbReference type="SAM" id="MobiDB-lite"/>
    </source>
</evidence>
<evidence type="ECO:0000313" key="3">
    <source>
        <dbReference type="Proteomes" id="UP001597083"/>
    </source>
</evidence>
<proteinExistence type="predicted"/>